<evidence type="ECO:0000313" key="3">
    <source>
        <dbReference type="Proteomes" id="UP001431693"/>
    </source>
</evidence>
<dbReference type="PROSITE" id="PS51197">
    <property type="entry name" value="HTH_RRF2_2"/>
    <property type="match status" value="1"/>
</dbReference>
<dbReference type="InterPro" id="IPR000944">
    <property type="entry name" value="Tscrpt_reg_Rrf2"/>
</dbReference>
<dbReference type="RefSeq" id="WP_283712204.1">
    <property type="nucleotide sequence ID" value="NZ_JASJEW010000001.1"/>
</dbReference>
<dbReference type="InterPro" id="IPR036388">
    <property type="entry name" value="WH-like_DNA-bd_sf"/>
</dbReference>
<accession>A0ABT6ZHN1</accession>
<dbReference type="Proteomes" id="UP001431693">
    <property type="component" value="Unassembled WGS sequence"/>
</dbReference>
<comment type="caution">
    <text evidence="2">The sequence shown here is derived from an EMBL/GenBank/DDBJ whole genome shotgun (WGS) entry which is preliminary data.</text>
</comment>
<dbReference type="InterPro" id="IPR036390">
    <property type="entry name" value="WH_DNA-bd_sf"/>
</dbReference>
<reference evidence="2" key="1">
    <citation type="submission" date="2023-05" db="EMBL/GenBank/DDBJ databases">
        <title>[olsenella] sp. nov., isolated from a pig farm feces dump.</title>
        <authorList>
            <person name="Chang Y.-H."/>
        </authorList>
    </citation>
    <scope>NUCLEOTIDE SEQUENCE</scope>
    <source>
        <strain evidence="2">YH-ols2217</strain>
    </source>
</reference>
<dbReference type="PROSITE" id="PS01332">
    <property type="entry name" value="HTH_RRF2_1"/>
    <property type="match status" value="1"/>
</dbReference>
<name>A0ABT6ZHN1_9ACTN</name>
<dbReference type="PANTHER" id="PTHR33221">
    <property type="entry name" value="WINGED HELIX-TURN-HELIX TRANSCRIPTIONAL REGULATOR, RRF2 FAMILY"/>
    <property type="match status" value="1"/>
</dbReference>
<dbReference type="SUPFAM" id="SSF46785">
    <property type="entry name" value="Winged helix' DNA-binding domain"/>
    <property type="match status" value="1"/>
</dbReference>
<keyword evidence="3" id="KW-1185">Reference proteome</keyword>
<dbReference type="NCBIfam" id="TIGR00738">
    <property type="entry name" value="rrf2_super"/>
    <property type="match status" value="1"/>
</dbReference>
<dbReference type="PANTHER" id="PTHR33221:SF5">
    <property type="entry name" value="HTH-TYPE TRANSCRIPTIONAL REGULATOR ISCR"/>
    <property type="match status" value="1"/>
</dbReference>
<organism evidence="2 3">
    <name type="scientific">Kribbibacterium absianum</name>
    <dbReference type="NCBI Taxonomy" id="3044210"/>
    <lineage>
        <taxon>Bacteria</taxon>
        <taxon>Bacillati</taxon>
        <taxon>Actinomycetota</taxon>
        <taxon>Coriobacteriia</taxon>
        <taxon>Coriobacteriales</taxon>
        <taxon>Kribbibacteriaceae</taxon>
        <taxon>Kribbibacterium</taxon>
    </lineage>
</organism>
<dbReference type="Pfam" id="PF02082">
    <property type="entry name" value="Rrf2"/>
    <property type="match status" value="1"/>
</dbReference>
<evidence type="ECO:0000256" key="1">
    <source>
        <dbReference type="ARBA" id="ARBA00023125"/>
    </source>
</evidence>
<dbReference type="EMBL" id="JASJEX010000001">
    <property type="protein sequence ID" value="MDJ1128560.1"/>
    <property type="molecule type" value="Genomic_DNA"/>
</dbReference>
<sequence length="148" mass="15550">MSGTISTKGRYALRVMIDLGCHEGWVSLGDVAKRQGISRKYLEQVMSSLLKARLVTSQRGKGGGYQLAHDPADYTVGAILRAAENGSLAPVACLDCSTGALCPRAESCPTLPMWQELGQVTANYLDSKTLADLLDGTTAADIDGGCGV</sequence>
<keyword evidence="1" id="KW-0238">DNA-binding</keyword>
<proteinExistence type="predicted"/>
<protein>
    <submittedName>
        <fullName evidence="2">Rrf2 family transcriptional regulator</fullName>
    </submittedName>
</protein>
<evidence type="ECO:0000313" key="2">
    <source>
        <dbReference type="EMBL" id="MDJ1128560.1"/>
    </source>
</evidence>
<dbReference type="Gene3D" id="1.10.10.10">
    <property type="entry name" value="Winged helix-like DNA-binding domain superfamily/Winged helix DNA-binding domain"/>
    <property type="match status" value="1"/>
</dbReference>
<dbReference type="InterPro" id="IPR030489">
    <property type="entry name" value="TR_Rrf2-type_CS"/>
</dbReference>
<gene>
    <name evidence="2" type="ORF">QJ043_00465</name>
</gene>